<accession>A0AAV1J2U2</accession>
<dbReference type="Proteomes" id="UP001497472">
    <property type="component" value="Unassembled WGS sequence"/>
</dbReference>
<proteinExistence type="predicted"/>
<gene>
    <name evidence="1" type="ORF">LNINA_LOCUS2425</name>
</gene>
<dbReference type="AlphaFoldDB" id="A0AAV1J2U2"/>
<evidence type="ECO:0000313" key="1">
    <source>
        <dbReference type="EMBL" id="CAK1542538.1"/>
    </source>
</evidence>
<keyword evidence="2" id="KW-1185">Reference proteome</keyword>
<dbReference type="EMBL" id="CAVLEF010000003">
    <property type="protein sequence ID" value="CAK1542538.1"/>
    <property type="molecule type" value="Genomic_DNA"/>
</dbReference>
<comment type="caution">
    <text evidence="1">The sequence shown here is derived from an EMBL/GenBank/DDBJ whole genome shotgun (WGS) entry which is preliminary data.</text>
</comment>
<organism evidence="1 2">
    <name type="scientific">Leptosia nina</name>
    <dbReference type="NCBI Taxonomy" id="320188"/>
    <lineage>
        <taxon>Eukaryota</taxon>
        <taxon>Metazoa</taxon>
        <taxon>Ecdysozoa</taxon>
        <taxon>Arthropoda</taxon>
        <taxon>Hexapoda</taxon>
        <taxon>Insecta</taxon>
        <taxon>Pterygota</taxon>
        <taxon>Neoptera</taxon>
        <taxon>Endopterygota</taxon>
        <taxon>Lepidoptera</taxon>
        <taxon>Glossata</taxon>
        <taxon>Ditrysia</taxon>
        <taxon>Papilionoidea</taxon>
        <taxon>Pieridae</taxon>
        <taxon>Pierinae</taxon>
        <taxon>Leptosia</taxon>
    </lineage>
</organism>
<protein>
    <submittedName>
        <fullName evidence="1">Uncharacterized protein</fullName>
    </submittedName>
</protein>
<reference evidence="1 2" key="1">
    <citation type="submission" date="2023-11" db="EMBL/GenBank/DDBJ databases">
        <authorList>
            <person name="Okamura Y."/>
        </authorList>
    </citation>
    <scope>NUCLEOTIDE SEQUENCE [LARGE SCALE GENOMIC DNA]</scope>
</reference>
<sequence>MNSIDGDCTRDYLASEAARQVENLNITFKNVSSLHKELLEINISVKAYIEESKKRLSHLRLQAANNAKSAQEVAEVLSKN</sequence>
<evidence type="ECO:0000313" key="2">
    <source>
        <dbReference type="Proteomes" id="UP001497472"/>
    </source>
</evidence>
<name>A0AAV1J2U2_9NEOP</name>